<reference evidence="4" key="1">
    <citation type="journal article" date="2021" name="Genome Biol. Evol.">
        <title>A High-Quality Reference Genome for a Parasitic Bivalve with Doubly Uniparental Inheritance (Bivalvia: Unionida).</title>
        <authorList>
            <person name="Smith C.H."/>
        </authorList>
    </citation>
    <scope>NUCLEOTIDE SEQUENCE</scope>
    <source>
        <strain evidence="4">CHS0354</strain>
    </source>
</reference>
<dbReference type="Pfam" id="PF03803">
    <property type="entry name" value="Scramblase"/>
    <property type="match status" value="1"/>
</dbReference>
<sequence length="306" mass="34357">MSGQPPSYGQGQPGQPPPPAQYGYGAPPPGQHAPHIQQPYGGYSPIVTPGVVQMQVIGQQPQVQWMTRPQGPPGCPPGLEYLSQIDQLIVKQQVELFELVTGWETANKYKIKNSMGQQVYFAAEESDACLRQCCGANRGFTIHITDNAGQEVIRVKREFKCCAMGQWFACIDACAHEVQIEAPPGHIVGYVKQKRSCWEPKYKILDHDHHKKLVMQGPCCMITGPCCTWDQDFIVYSKDGDNEVGKVSKQWSGLMKEYFTDADNFGVSFPMDLDVKMKAVMLGAVFLIDFMFFEHQQNQQNQNRFM</sequence>
<reference evidence="4" key="3">
    <citation type="submission" date="2023-05" db="EMBL/GenBank/DDBJ databases">
        <authorList>
            <person name="Smith C.H."/>
        </authorList>
    </citation>
    <scope>NUCLEOTIDE SEQUENCE</scope>
    <source>
        <strain evidence="4">CHS0354</strain>
        <tissue evidence="4">Mantle</tissue>
    </source>
</reference>
<evidence type="ECO:0000256" key="2">
    <source>
        <dbReference type="RuleBase" id="RU363116"/>
    </source>
</evidence>
<comment type="caution">
    <text evidence="4">The sequence shown here is derived from an EMBL/GenBank/DDBJ whole genome shotgun (WGS) entry which is preliminary data.</text>
</comment>
<organism evidence="4 5">
    <name type="scientific">Potamilus streckersoni</name>
    <dbReference type="NCBI Taxonomy" id="2493646"/>
    <lineage>
        <taxon>Eukaryota</taxon>
        <taxon>Metazoa</taxon>
        <taxon>Spiralia</taxon>
        <taxon>Lophotrochozoa</taxon>
        <taxon>Mollusca</taxon>
        <taxon>Bivalvia</taxon>
        <taxon>Autobranchia</taxon>
        <taxon>Heteroconchia</taxon>
        <taxon>Palaeoheterodonta</taxon>
        <taxon>Unionida</taxon>
        <taxon>Unionoidea</taxon>
        <taxon>Unionidae</taxon>
        <taxon>Ambleminae</taxon>
        <taxon>Lampsilini</taxon>
        <taxon>Potamilus</taxon>
    </lineage>
</organism>
<dbReference type="PANTHER" id="PTHR23248">
    <property type="entry name" value="PHOSPHOLIPID SCRAMBLASE-RELATED"/>
    <property type="match status" value="1"/>
</dbReference>
<feature type="region of interest" description="Disordered" evidence="3">
    <location>
        <begin position="1"/>
        <end position="40"/>
    </location>
</feature>
<dbReference type="AlphaFoldDB" id="A0AAE0TK24"/>
<feature type="compositionally biased region" description="Low complexity" evidence="3">
    <location>
        <begin position="1"/>
        <end position="10"/>
    </location>
</feature>
<accession>A0AAE0TK24</accession>
<gene>
    <name evidence="4" type="ORF">CHS0354_036586</name>
</gene>
<evidence type="ECO:0000313" key="5">
    <source>
        <dbReference type="Proteomes" id="UP001195483"/>
    </source>
</evidence>
<dbReference type="Proteomes" id="UP001195483">
    <property type="component" value="Unassembled WGS sequence"/>
</dbReference>
<dbReference type="EMBL" id="JAEAOA010002141">
    <property type="protein sequence ID" value="KAK3611389.1"/>
    <property type="molecule type" value="Genomic_DNA"/>
</dbReference>
<keyword evidence="2" id="KW-0564">Palmitate</keyword>
<comment type="cofactor">
    <cofactor evidence="2">
        <name>Ca(2+)</name>
        <dbReference type="ChEBI" id="CHEBI:29108"/>
    </cofactor>
</comment>
<proteinExistence type="inferred from homology"/>
<dbReference type="SUPFAM" id="SSF54518">
    <property type="entry name" value="Tubby C-terminal domain-like"/>
    <property type="match status" value="1"/>
</dbReference>
<evidence type="ECO:0000256" key="1">
    <source>
        <dbReference type="ARBA" id="ARBA00005350"/>
    </source>
</evidence>
<dbReference type="PANTHER" id="PTHR23248:SF63">
    <property type="entry name" value="PHOSPHOLIPID SCRAMBLASE"/>
    <property type="match status" value="1"/>
</dbReference>
<name>A0AAE0TK24_9BIVA</name>
<comment type="similarity">
    <text evidence="1 2">Belongs to the phospholipid scramblase family.</text>
</comment>
<protein>
    <recommendedName>
        <fullName evidence="2">Phospholipid scramblase</fullName>
    </recommendedName>
</protein>
<keyword evidence="2" id="KW-0449">Lipoprotein</keyword>
<comment type="function">
    <text evidence="2">May mediate accelerated ATP-independent bidirectional transbilayer migration of phospholipids upon binding calcium ions that results in a loss of phospholipid asymmetry in the plasma membrane.</text>
</comment>
<evidence type="ECO:0000256" key="3">
    <source>
        <dbReference type="SAM" id="MobiDB-lite"/>
    </source>
</evidence>
<dbReference type="GO" id="GO:0017128">
    <property type="term" value="F:phospholipid scramblase activity"/>
    <property type="evidence" value="ECO:0007669"/>
    <property type="project" value="InterPro"/>
</dbReference>
<keyword evidence="2" id="KW-0106">Calcium</keyword>
<dbReference type="GO" id="GO:0005886">
    <property type="term" value="C:plasma membrane"/>
    <property type="evidence" value="ECO:0007669"/>
    <property type="project" value="TreeGrafter"/>
</dbReference>
<reference evidence="4" key="2">
    <citation type="journal article" date="2021" name="Genome Biol. Evol.">
        <title>Developing a high-quality reference genome for a parasitic bivalve with doubly uniparental inheritance (Bivalvia: Unionida).</title>
        <authorList>
            <person name="Smith C.H."/>
        </authorList>
    </citation>
    <scope>NUCLEOTIDE SEQUENCE</scope>
    <source>
        <strain evidence="4">CHS0354</strain>
        <tissue evidence="4">Mantle</tissue>
    </source>
</reference>
<keyword evidence="5" id="KW-1185">Reference proteome</keyword>
<dbReference type="InterPro" id="IPR005552">
    <property type="entry name" value="Scramblase"/>
</dbReference>
<feature type="compositionally biased region" description="Pro residues" evidence="3">
    <location>
        <begin position="14"/>
        <end position="31"/>
    </location>
</feature>
<dbReference type="InterPro" id="IPR025659">
    <property type="entry name" value="Tubby-like_C"/>
</dbReference>
<evidence type="ECO:0000313" key="4">
    <source>
        <dbReference type="EMBL" id="KAK3611389.1"/>
    </source>
</evidence>